<feature type="domain" description="Nucleoside transporter/FeoB GTPase Gate" evidence="2">
    <location>
        <begin position="67"/>
        <end position="179"/>
    </location>
</feature>
<feature type="transmembrane region" description="Helical" evidence="1">
    <location>
        <begin position="158"/>
        <end position="178"/>
    </location>
</feature>
<evidence type="ECO:0000313" key="4">
    <source>
        <dbReference type="Proteomes" id="UP000321089"/>
    </source>
</evidence>
<protein>
    <submittedName>
        <fullName evidence="3">Spore maturation protein</fullName>
    </submittedName>
</protein>
<keyword evidence="1" id="KW-0812">Transmembrane</keyword>
<evidence type="ECO:0000313" key="3">
    <source>
        <dbReference type="EMBL" id="GEQ20178.1"/>
    </source>
</evidence>
<feature type="transmembrane region" description="Helical" evidence="1">
    <location>
        <begin position="190"/>
        <end position="212"/>
    </location>
</feature>
<evidence type="ECO:0000259" key="2">
    <source>
        <dbReference type="Pfam" id="PF07670"/>
    </source>
</evidence>
<accession>A0A512TJF9</accession>
<keyword evidence="1" id="KW-0472">Membrane</keyword>
<sequence>MIIVKHRVSHLVLADLCQLITGISVMINYIWFILIFLGSIVGILNGSGEAISKSIIDSCGNTVSFIIELTGIMCFWCGVMKIAEKSGFTDKLAKILKPILKLIFKDAAKDEKALGAIVMNITANMMGLSNAATPFGIRAMEEMDRLNKNKGTASNDMSLFLVLNAACIQLVPSTIISIRAACNSVNPGIIILPAIISTTTAAVVGVICCKILQRYF</sequence>
<dbReference type="InterPro" id="IPR011642">
    <property type="entry name" value="Gate_dom"/>
</dbReference>
<dbReference type="Proteomes" id="UP000321089">
    <property type="component" value="Unassembled WGS sequence"/>
</dbReference>
<feature type="transmembrane region" description="Helical" evidence="1">
    <location>
        <begin position="20"/>
        <end position="44"/>
    </location>
</feature>
<reference evidence="3 4" key="1">
    <citation type="submission" date="2019-07" db="EMBL/GenBank/DDBJ databases">
        <title>Whole genome shotgun sequence of Clostridium butyricum NBRC 3858.</title>
        <authorList>
            <person name="Hosoyama A."/>
            <person name="Uohara A."/>
            <person name="Ohji S."/>
            <person name="Ichikawa N."/>
        </authorList>
    </citation>
    <scope>NUCLEOTIDE SEQUENCE [LARGE SCALE GENOMIC DNA]</scope>
    <source>
        <strain evidence="3 4">NBRC 3858</strain>
    </source>
</reference>
<dbReference type="EMBL" id="BKBC01000006">
    <property type="protein sequence ID" value="GEQ20178.1"/>
    <property type="molecule type" value="Genomic_DNA"/>
</dbReference>
<feature type="transmembrane region" description="Helical" evidence="1">
    <location>
        <begin position="113"/>
        <end position="137"/>
    </location>
</feature>
<dbReference type="AlphaFoldDB" id="A0A512TJF9"/>
<dbReference type="Pfam" id="PF07670">
    <property type="entry name" value="Gate"/>
    <property type="match status" value="1"/>
</dbReference>
<name>A0A512TJF9_CLOBU</name>
<gene>
    <name evidence="3" type="primary">spmA</name>
    <name evidence="3" type="ORF">CBU02nite_06840</name>
</gene>
<proteinExistence type="predicted"/>
<keyword evidence="1" id="KW-1133">Transmembrane helix</keyword>
<evidence type="ECO:0000256" key="1">
    <source>
        <dbReference type="SAM" id="Phobius"/>
    </source>
</evidence>
<comment type="caution">
    <text evidence="3">The sequence shown here is derived from an EMBL/GenBank/DDBJ whole genome shotgun (WGS) entry which is preliminary data.</text>
</comment>
<organism evidence="3 4">
    <name type="scientific">Clostridium butyricum</name>
    <dbReference type="NCBI Taxonomy" id="1492"/>
    <lineage>
        <taxon>Bacteria</taxon>
        <taxon>Bacillati</taxon>
        <taxon>Bacillota</taxon>
        <taxon>Clostridia</taxon>
        <taxon>Eubacteriales</taxon>
        <taxon>Clostridiaceae</taxon>
        <taxon>Clostridium</taxon>
    </lineage>
</organism>